<keyword evidence="3" id="KW-1185">Reference proteome</keyword>
<proteinExistence type="predicted"/>
<dbReference type="Proteomes" id="UP001597108">
    <property type="component" value="Unassembled WGS sequence"/>
</dbReference>
<organism evidence="2 3">
    <name type="scientific">Tropicimonas aquimaris</name>
    <dbReference type="NCBI Taxonomy" id="914152"/>
    <lineage>
        <taxon>Bacteria</taxon>
        <taxon>Pseudomonadati</taxon>
        <taxon>Pseudomonadota</taxon>
        <taxon>Alphaproteobacteria</taxon>
        <taxon>Rhodobacterales</taxon>
        <taxon>Roseobacteraceae</taxon>
        <taxon>Tropicimonas</taxon>
    </lineage>
</organism>
<gene>
    <name evidence="2" type="ORF">ACFQ2S_03315</name>
</gene>
<dbReference type="InterPro" id="IPR045517">
    <property type="entry name" value="Glyoxalase_8"/>
</dbReference>
<dbReference type="EMBL" id="JBHTJT010000006">
    <property type="protein sequence ID" value="MFD0978672.1"/>
    <property type="molecule type" value="Genomic_DNA"/>
</dbReference>
<reference evidence="3" key="1">
    <citation type="journal article" date="2019" name="Int. J. Syst. Evol. Microbiol.">
        <title>The Global Catalogue of Microorganisms (GCM) 10K type strain sequencing project: providing services to taxonomists for standard genome sequencing and annotation.</title>
        <authorList>
            <consortium name="The Broad Institute Genomics Platform"/>
            <consortium name="The Broad Institute Genome Sequencing Center for Infectious Disease"/>
            <person name="Wu L."/>
            <person name="Ma J."/>
        </authorList>
    </citation>
    <scope>NUCLEOTIDE SEQUENCE [LARGE SCALE GENOMIC DNA]</scope>
    <source>
        <strain evidence="3">CCUG 60524</strain>
    </source>
</reference>
<dbReference type="RefSeq" id="WP_386072688.1">
    <property type="nucleotide sequence ID" value="NZ_JBHTJT010000006.1"/>
</dbReference>
<evidence type="ECO:0000313" key="2">
    <source>
        <dbReference type="EMBL" id="MFD0978672.1"/>
    </source>
</evidence>
<comment type="caution">
    <text evidence="2">The sequence shown here is derived from an EMBL/GenBank/DDBJ whole genome shotgun (WGS) entry which is preliminary data.</text>
</comment>
<feature type="domain" description="Glyoxalase-related protein" evidence="1">
    <location>
        <begin position="7"/>
        <end position="152"/>
    </location>
</feature>
<sequence length="154" mass="16609">MTHSPSNDRLPGVDALKAQARRLRDSLAATGTPVSHSRSLELLAAQLGYRDWNTLHAAANAQPKPNRPLPPLSVGDRVRGSYLGQAFTGEVLALRQIAGGTHHEVTLHFDDPVDVVRFDSFCSFRQRVSATIDGKGVSPQRTSDGAPHLRVAAI</sequence>
<name>A0ABW3IKN5_9RHOB</name>
<accession>A0ABW3IKN5</accession>
<protein>
    <submittedName>
        <fullName evidence="2">Glyoxalase superfamily protein</fullName>
    </submittedName>
</protein>
<evidence type="ECO:0000259" key="1">
    <source>
        <dbReference type="Pfam" id="PF20066"/>
    </source>
</evidence>
<dbReference type="Pfam" id="PF20066">
    <property type="entry name" value="Glyoxalase_8"/>
    <property type="match status" value="1"/>
</dbReference>
<evidence type="ECO:0000313" key="3">
    <source>
        <dbReference type="Proteomes" id="UP001597108"/>
    </source>
</evidence>